<accession>A0A0H1B3Z5</accession>
<keyword evidence="3" id="KW-1185">Reference proteome</keyword>
<dbReference type="AlphaFoldDB" id="A0A0H1B3Z5"/>
<gene>
    <name evidence="2" type="ORF">EMPG_10478</name>
</gene>
<feature type="transmembrane region" description="Helical" evidence="1">
    <location>
        <begin position="95"/>
        <end position="116"/>
    </location>
</feature>
<protein>
    <recommendedName>
        <fullName evidence="4">Major facilitator superfamily (MFS) profile domain-containing protein</fullName>
    </recommendedName>
</protein>
<dbReference type="Proteomes" id="UP000053573">
    <property type="component" value="Unassembled WGS sequence"/>
</dbReference>
<dbReference type="OrthoDB" id="4188077at2759"/>
<evidence type="ECO:0000313" key="3">
    <source>
        <dbReference type="Proteomes" id="UP000053573"/>
    </source>
</evidence>
<proteinExistence type="predicted"/>
<keyword evidence="1" id="KW-1133">Transmembrane helix</keyword>
<organism evidence="2 3">
    <name type="scientific">Blastomyces silverae</name>
    <dbReference type="NCBI Taxonomy" id="2060906"/>
    <lineage>
        <taxon>Eukaryota</taxon>
        <taxon>Fungi</taxon>
        <taxon>Dikarya</taxon>
        <taxon>Ascomycota</taxon>
        <taxon>Pezizomycotina</taxon>
        <taxon>Eurotiomycetes</taxon>
        <taxon>Eurotiomycetidae</taxon>
        <taxon>Onygenales</taxon>
        <taxon>Ajellomycetaceae</taxon>
        <taxon>Blastomyces</taxon>
    </lineage>
</organism>
<name>A0A0H1B3Z5_9EURO</name>
<feature type="transmembrane region" description="Helical" evidence="1">
    <location>
        <begin position="69"/>
        <end position="89"/>
    </location>
</feature>
<keyword evidence="1" id="KW-0812">Transmembrane</keyword>
<comment type="caution">
    <text evidence="2">The sequence shown here is derived from an EMBL/GenBank/DDBJ whole genome shotgun (WGS) entry which is preliminary data.</text>
</comment>
<keyword evidence="1" id="KW-0472">Membrane</keyword>
<reference evidence="3" key="1">
    <citation type="journal article" date="2015" name="PLoS Genet.">
        <title>The dynamic genome and transcriptome of the human fungal pathogen Blastomyces and close relative Emmonsia.</title>
        <authorList>
            <person name="Munoz J.F."/>
            <person name="Gauthier G.M."/>
            <person name="Desjardins C.A."/>
            <person name="Gallo J.E."/>
            <person name="Holder J."/>
            <person name="Sullivan T.D."/>
            <person name="Marty A.J."/>
            <person name="Carmen J.C."/>
            <person name="Chen Z."/>
            <person name="Ding L."/>
            <person name="Gujja S."/>
            <person name="Magrini V."/>
            <person name="Misas E."/>
            <person name="Mitreva M."/>
            <person name="Priest M."/>
            <person name="Saif S."/>
            <person name="Whiston E.A."/>
            <person name="Young S."/>
            <person name="Zeng Q."/>
            <person name="Goldman W.E."/>
            <person name="Mardis E.R."/>
            <person name="Taylor J.W."/>
            <person name="McEwen J.G."/>
            <person name="Clay O.K."/>
            <person name="Klein B.S."/>
            <person name="Cuomo C.A."/>
        </authorList>
    </citation>
    <scope>NUCLEOTIDE SEQUENCE [LARGE SCALE GENOMIC DNA]</scope>
    <source>
        <strain evidence="3">UAMH 139</strain>
    </source>
</reference>
<sequence>MYTAAIYILSSLRCVVGVSFLAAPTHIAHILSVPPTPPALSIGRVGGVRDIVFGAALFAAKSPAMKRNILAVGVVSDIVDVVAVSTFYATGHIDGFLATALASGSLLFLVLGLIGLRGLRIAPVAI</sequence>
<evidence type="ECO:0000256" key="1">
    <source>
        <dbReference type="SAM" id="Phobius"/>
    </source>
</evidence>
<evidence type="ECO:0000313" key="2">
    <source>
        <dbReference type="EMBL" id="KLJ06105.1"/>
    </source>
</evidence>
<evidence type="ECO:0008006" key="4">
    <source>
        <dbReference type="Google" id="ProtNLM"/>
    </source>
</evidence>
<dbReference type="EMBL" id="LDEV01003295">
    <property type="protein sequence ID" value="KLJ06105.1"/>
    <property type="molecule type" value="Genomic_DNA"/>
</dbReference>